<evidence type="ECO:0000259" key="3">
    <source>
        <dbReference type="Pfam" id="PF03372"/>
    </source>
</evidence>
<dbReference type="InterPro" id="IPR005135">
    <property type="entry name" value="Endo/exonuclease/phosphatase"/>
</dbReference>
<evidence type="ECO:0000313" key="5">
    <source>
        <dbReference type="Proteomes" id="UP001189429"/>
    </source>
</evidence>
<dbReference type="InterPro" id="IPR036691">
    <property type="entry name" value="Endo/exonu/phosph_ase_sf"/>
</dbReference>
<dbReference type="EMBL" id="CAUYUJ010018628">
    <property type="protein sequence ID" value="CAK0885126.1"/>
    <property type="molecule type" value="Genomic_DNA"/>
</dbReference>
<sequence length="959" mass="104064">MPDRTAALAEFRRRLSKGKDDTSKRLAEMEKLIRSFCSKGEPPPAASPTVAPWAQGSKPSSDMGPLLESDDEKVKREKLTALLGQYETVLKSLPGPDADPIRAATIEKIKSIREQQKALRTPAIAHRRTAQDLHKARLARAKMEAEIAEKTSQVQKLQESIYERRLQLEAKKLEIDKLDEEYKRTAALIAQSDGEPKPSDPFKLEIKPEETQDPDVQAFLGSDKWEILKPIILAKIGRPSQGGPDHPPDAAEPPGGDVAAGDDDIDMGQLNGDDFEARAEAFRAAAEALRAAEGAEAQADAKRQLLQAQAVDGQLECMELFPGLLGWLRVRGYHGAFGRAKSTGQLATESSGGVLTAVASHIAFAGLSLKHLGVQSGYFSRLKLIRANFAFPHGLLLGSVHGFVDASDKVFTWDMLEDLGVFLRRSRSPWILAGDFNLPPEDIKLCKWVELLKGTIVAPSGPTCFASKSGSTIDYYIVSQGLANFVSDVRAVYGTPSSPHVAVAMLLKGPTLNIPLHVRRTWKPLPTSQRTGPVREPAEHCWSWPAGEPAGVRLEDAWCQWLSNMELELRNQFDIVGAGQRGSVGRADGFERRQVPLAVSMEKAEFSGSGAQMRAWRSLDAILSRFQALQDDTVGASEEAVVQPSSTGSSGACAWREEHTGEWPAAPSVAGLSTEGPSLSLSSMGFILPDYTSPHSGPTPLAGAEELDYLDLSLLTGGKSVDFDLHSLRRVAEAGGEDLATLATNVHQAALEASQAAAKVQLQEWREWAQSAVKAGGRRAHRYLKDLPQVKGPVAPEGWALQGDAAAQAMHMDWLQYWGDAKESTSQIQAAVAQREELPRSEKCQVFWIRRPEDGLLSGKLFTDGSAIFPSDPLLGRAGWAVISVDDTGAMISGAFGPVPWDVAPLQLAKDGEDYAYQMLGQIALDPEGVPMGRGPLLARFGLTVDSLPYWELQDEESV</sequence>
<dbReference type="Pfam" id="PF03372">
    <property type="entry name" value="Exo_endo_phos"/>
    <property type="match status" value="1"/>
</dbReference>
<feature type="region of interest" description="Disordered" evidence="2">
    <location>
        <begin position="637"/>
        <end position="656"/>
    </location>
</feature>
<feature type="region of interest" description="Disordered" evidence="2">
    <location>
        <begin position="236"/>
        <end position="265"/>
    </location>
</feature>
<keyword evidence="5" id="KW-1185">Reference proteome</keyword>
<dbReference type="Proteomes" id="UP001189429">
    <property type="component" value="Unassembled WGS sequence"/>
</dbReference>
<accession>A0ABN9WFE9</accession>
<feature type="domain" description="Endonuclease/exonuclease/phosphatase" evidence="3">
    <location>
        <begin position="356"/>
        <end position="494"/>
    </location>
</feature>
<evidence type="ECO:0000256" key="1">
    <source>
        <dbReference type="SAM" id="Coils"/>
    </source>
</evidence>
<protein>
    <recommendedName>
        <fullName evidence="3">Endonuclease/exonuclease/phosphatase domain-containing protein</fullName>
    </recommendedName>
</protein>
<feature type="compositionally biased region" description="Basic and acidic residues" evidence="2">
    <location>
        <begin position="10"/>
        <end position="24"/>
    </location>
</feature>
<dbReference type="Gene3D" id="3.60.10.10">
    <property type="entry name" value="Endonuclease/exonuclease/phosphatase"/>
    <property type="match status" value="1"/>
</dbReference>
<feature type="region of interest" description="Disordered" evidence="2">
    <location>
        <begin position="36"/>
        <end position="72"/>
    </location>
</feature>
<feature type="coiled-coil region" evidence="1">
    <location>
        <begin position="133"/>
        <end position="188"/>
    </location>
</feature>
<evidence type="ECO:0000313" key="4">
    <source>
        <dbReference type="EMBL" id="CAK0885126.1"/>
    </source>
</evidence>
<proteinExistence type="predicted"/>
<evidence type="ECO:0000256" key="2">
    <source>
        <dbReference type="SAM" id="MobiDB-lite"/>
    </source>
</evidence>
<feature type="region of interest" description="Disordered" evidence="2">
    <location>
        <begin position="1"/>
        <end position="24"/>
    </location>
</feature>
<organism evidence="4 5">
    <name type="scientific">Prorocentrum cordatum</name>
    <dbReference type="NCBI Taxonomy" id="2364126"/>
    <lineage>
        <taxon>Eukaryota</taxon>
        <taxon>Sar</taxon>
        <taxon>Alveolata</taxon>
        <taxon>Dinophyceae</taxon>
        <taxon>Prorocentrales</taxon>
        <taxon>Prorocentraceae</taxon>
        <taxon>Prorocentrum</taxon>
    </lineage>
</organism>
<gene>
    <name evidence="4" type="ORF">PCOR1329_LOCUS66830</name>
</gene>
<comment type="caution">
    <text evidence="4">The sequence shown here is derived from an EMBL/GenBank/DDBJ whole genome shotgun (WGS) entry which is preliminary data.</text>
</comment>
<keyword evidence="1" id="KW-0175">Coiled coil</keyword>
<dbReference type="SUPFAM" id="SSF56219">
    <property type="entry name" value="DNase I-like"/>
    <property type="match status" value="1"/>
</dbReference>
<name>A0ABN9WFE9_9DINO</name>
<reference evidence="4" key="1">
    <citation type="submission" date="2023-10" db="EMBL/GenBank/DDBJ databases">
        <authorList>
            <person name="Chen Y."/>
            <person name="Shah S."/>
            <person name="Dougan E. K."/>
            <person name="Thang M."/>
            <person name="Chan C."/>
        </authorList>
    </citation>
    <scope>NUCLEOTIDE SEQUENCE [LARGE SCALE GENOMIC DNA]</scope>
</reference>